<keyword evidence="3" id="KW-0418">Kinase</keyword>
<dbReference type="AlphaFoldDB" id="A0A0S4JKQ9"/>
<proteinExistence type="predicted"/>
<dbReference type="EMBL" id="CYKH01001881">
    <property type="protein sequence ID" value="CUG90965.1"/>
    <property type="molecule type" value="Genomic_DNA"/>
</dbReference>
<dbReference type="GO" id="GO:0016301">
    <property type="term" value="F:kinase activity"/>
    <property type="evidence" value="ECO:0007669"/>
    <property type="project" value="UniProtKB-KW"/>
</dbReference>
<keyword evidence="1" id="KW-0472">Membrane</keyword>
<feature type="chain" id="PRO_5006622495" evidence="2">
    <location>
        <begin position="25"/>
        <end position="788"/>
    </location>
</feature>
<evidence type="ECO:0000256" key="2">
    <source>
        <dbReference type="SAM" id="SignalP"/>
    </source>
</evidence>
<keyword evidence="2" id="KW-0732">Signal</keyword>
<dbReference type="Proteomes" id="UP000051952">
    <property type="component" value="Unassembled WGS sequence"/>
</dbReference>
<protein>
    <submittedName>
        <fullName evidence="3">Mitogen-activated protein kinase, putative</fullName>
    </submittedName>
</protein>
<evidence type="ECO:0000313" key="3">
    <source>
        <dbReference type="EMBL" id="CUG90965.1"/>
    </source>
</evidence>
<evidence type="ECO:0000313" key="4">
    <source>
        <dbReference type="Proteomes" id="UP000051952"/>
    </source>
</evidence>
<evidence type="ECO:0000256" key="1">
    <source>
        <dbReference type="SAM" id="Phobius"/>
    </source>
</evidence>
<organism evidence="3 4">
    <name type="scientific">Bodo saltans</name>
    <name type="common">Flagellated protozoan</name>
    <dbReference type="NCBI Taxonomy" id="75058"/>
    <lineage>
        <taxon>Eukaryota</taxon>
        <taxon>Discoba</taxon>
        <taxon>Euglenozoa</taxon>
        <taxon>Kinetoplastea</taxon>
        <taxon>Metakinetoplastina</taxon>
        <taxon>Eubodonida</taxon>
        <taxon>Bodonidae</taxon>
        <taxon>Bodo</taxon>
    </lineage>
</organism>
<keyword evidence="3" id="KW-0808">Transferase</keyword>
<sequence length="788" mass="84964">MRISIKTFVALLLVVVSLIALVLSSVPTIDQVHDNAMNFVLQAAEGSADQAQYVLAAQLLKLRKFGDVLYKAAQNPDIISGLQPWHLVSWAGPTVSANDFGVTLFRQDDRGFVLTAYNTVYGITRPGYIFLTNLSNPGVSITTGFFSPNSPYIPGNITSPWTVSNSSVRFSIEPVGLALTQPNRSLSMQWVGLTALQTTPTTVLSLLTYGGPIHVDRDASNRQYLLTSMRGTALSNYLKAMPISQSGSLVLFDLVTRSFVAGSVSDIGASIVNNGTTPRLTPLSSVRDPRVASIVHASFAATDAQWGNTPLTNTGLYALVTCVTPCTFVYWPHDNTLRQGQFWSRFNLDVLVHSFVAVRVVDVNDGATHSSSSTTAMVMNLRLMVTVPSDDIVQEYINGVQDSLLISFVVICGLCILTTIVAHFVFAALSYMEQDILGLAWVFLFSPMESHVRPHLDGEKQQSGDVNLAMMSVFKEYSRIWSALKALSRALYTLRAFSPAVVTTPAVSHSATTVSNKEVSTIGAGVSRGAVSPSESSSLRGSISSPQAIAIDGSQSPKFIEVPYSLNRNANIESSGLWHVPVTSMFVVMDPFMFDPQTEDPMAIHTNHKVILEAFQKFVGQVPGASIDQFYGNRILIHLNASGRAHKHVLSALSIALKTLRVVPQGVSVGVSSSVSLCGYMGPAACKVFTVVSTNVPHAAVMARLVPQLKTLGDLRMLLTWRAVEAAQQEQRTPSRKLCGSAAIDPVALSCGFRPIVKVGLSGEQPSLPPYAFTLVVPALPKNLSDNI</sequence>
<dbReference type="VEuPathDB" id="TriTrypDB:BSAL_29495"/>
<feature type="signal peptide" evidence="2">
    <location>
        <begin position="1"/>
        <end position="24"/>
    </location>
</feature>
<reference evidence="4" key="1">
    <citation type="submission" date="2015-09" db="EMBL/GenBank/DDBJ databases">
        <authorList>
            <consortium name="Pathogen Informatics"/>
        </authorList>
    </citation>
    <scope>NUCLEOTIDE SEQUENCE [LARGE SCALE GENOMIC DNA]</scope>
    <source>
        <strain evidence="4">Lake Konstanz</strain>
    </source>
</reference>
<keyword evidence="4" id="KW-1185">Reference proteome</keyword>
<keyword evidence="1" id="KW-0812">Transmembrane</keyword>
<gene>
    <name evidence="3" type="ORF">BSAL_29495</name>
</gene>
<accession>A0A0S4JKQ9</accession>
<keyword evidence="1" id="KW-1133">Transmembrane helix</keyword>
<name>A0A0S4JKQ9_BODSA</name>
<feature type="transmembrane region" description="Helical" evidence="1">
    <location>
        <begin position="404"/>
        <end position="429"/>
    </location>
</feature>